<dbReference type="InterPro" id="IPR002861">
    <property type="entry name" value="Reeler_dom"/>
</dbReference>
<dbReference type="Proteomes" id="UP000695000">
    <property type="component" value="Unplaced"/>
</dbReference>
<name>A0ABM1MBY2_NICVS</name>
<accession>A0ABM1MBY2</accession>
<dbReference type="InterPro" id="IPR042307">
    <property type="entry name" value="Reeler_sf"/>
</dbReference>
<feature type="chain" id="PRO_5046175037" evidence="1">
    <location>
        <begin position="19"/>
        <end position="160"/>
    </location>
</feature>
<dbReference type="PANTHER" id="PTHR45828">
    <property type="entry name" value="CYTOCHROME B561/FERRIC REDUCTASE TRANSMEMBRANE"/>
    <property type="match status" value="1"/>
</dbReference>
<dbReference type="GeneID" id="108559347"/>
<evidence type="ECO:0000256" key="1">
    <source>
        <dbReference type="SAM" id="SignalP"/>
    </source>
</evidence>
<protein>
    <submittedName>
        <fullName evidence="4">Defense protein 3</fullName>
    </submittedName>
</protein>
<proteinExistence type="predicted"/>
<feature type="domain" description="Reelin" evidence="2">
    <location>
        <begin position="13"/>
        <end position="160"/>
    </location>
</feature>
<reference evidence="4" key="1">
    <citation type="submission" date="2025-08" db="UniProtKB">
        <authorList>
            <consortium name="RefSeq"/>
        </authorList>
    </citation>
    <scope>IDENTIFICATION</scope>
    <source>
        <tissue evidence="4">Whole Larva</tissue>
    </source>
</reference>
<dbReference type="PANTHER" id="PTHR45828:SF40">
    <property type="entry name" value="REELIN DOMAIN-CONTAINING PROTEIN"/>
    <property type="match status" value="1"/>
</dbReference>
<keyword evidence="1" id="KW-0732">Signal</keyword>
<dbReference type="Pfam" id="PF02014">
    <property type="entry name" value="Reeler"/>
    <property type="match status" value="1"/>
</dbReference>
<keyword evidence="3" id="KW-1185">Reference proteome</keyword>
<evidence type="ECO:0000313" key="4">
    <source>
        <dbReference type="RefSeq" id="XP_017772082.1"/>
    </source>
</evidence>
<evidence type="ECO:0000259" key="2">
    <source>
        <dbReference type="PROSITE" id="PS51019"/>
    </source>
</evidence>
<evidence type="ECO:0000313" key="3">
    <source>
        <dbReference type="Proteomes" id="UP000695000"/>
    </source>
</evidence>
<dbReference type="InterPro" id="IPR051237">
    <property type="entry name" value="Ferric-chelate_Red/DefProt"/>
</dbReference>
<feature type="signal peptide" evidence="1">
    <location>
        <begin position="1"/>
        <end position="18"/>
    </location>
</feature>
<dbReference type="RefSeq" id="XP_017772082.1">
    <property type="nucleotide sequence ID" value="XM_017916593.1"/>
</dbReference>
<sequence length="160" mass="17135">MGRALVFVILGVVGLIEAFPDGAPVDACVRPNHANEPNHGRFSPQSAGTNPYQVIASSDTYGPGAQITVTIHGHDTFKGFLIQARDASTNEWIGSWLEVPNTKIHPECSAITHADPKDKQQAVLVWQAPQTAHGGHVYFTGTVLKSYSTFWSGVISKVGA</sequence>
<dbReference type="CDD" id="cd08544">
    <property type="entry name" value="Reeler"/>
    <property type="match status" value="1"/>
</dbReference>
<organism evidence="3 4">
    <name type="scientific">Nicrophorus vespilloides</name>
    <name type="common">Boreal carrion beetle</name>
    <dbReference type="NCBI Taxonomy" id="110193"/>
    <lineage>
        <taxon>Eukaryota</taxon>
        <taxon>Metazoa</taxon>
        <taxon>Ecdysozoa</taxon>
        <taxon>Arthropoda</taxon>
        <taxon>Hexapoda</taxon>
        <taxon>Insecta</taxon>
        <taxon>Pterygota</taxon>
        <taxon>Neoptera</taxon>
        <taxon>Endopterygota</taxon>
        <taxon>Coleoptera</taxon>
        <taxon>Polyphaga</taxon>
        <taxon>Staphyliniformia</taxon>
        <taxon>Silphidae</taxon>
        <taxon>Nicrophorinae</taxon>
        <taxon>Nicrophorus</taxon>
    </lineage>
</organism>
<dbReference type="PROSITE" id="PS51019">
    <property type="entry name" value="REELIN"/>
    <property type="match status" value="1"/>
</dbReference>
<gene>
    <name evidence="4" type="primary">LOC108559347</name>
</gene>
<dbReference type="Gene3D" id="2.60.40.4060">
    <property type="entry name" value="Reeler domain"/>
    <property type="match status" value="1"/>
</dbReference>